<protein>
    <submittedName>
        <fullName evidence="3">Nonsense-mediated mRNA decay protein 1</fullName>
    </submittedName>
</protein>
<dbReference type="EMBL" id="ASPP01010834">
    <property type="protein sequence ID" value="ETO22317.1"/>
    <property type="molecule type" value="Genomic_DNA"/>
</dbReference>
<keyword evidence="1" id="KW-1133">Transmembrane helix</keyword>
<dbReference type="GO" id="GO:0005737">
    <property type="term" value="C:cytoplasm"/>
    <property type="evidence" value="ECO:0007669"/>
    <property type="project" value="TreeGrafter"/>
</dbReference>
<dbReference type="Proteomes" id="UP000023152">
    <property type="component" value="Unassembled WGS sequence"/>
</dbReference>
<feature type="non-terminal residue" evidence="3">
    <location>
        <position position="1"/>
    </location>
</feature>
<dbReference type="AlphaFoldDB" id="X6NAI0"/>
<dbReference type="PANTHER" id="PTHR10887:SF364">
    <property type="entry name" value="REGULATOR OF NONSENSE TRANSCRIPTS 1"/>
    <property type="match status" value="1"/>
</dbReference>
<sequence>VTTTVFRFFFFYFKKKKKKPQLDGFWLNEHPMLFCCSEAVEELSGSGLSYLNRGDIEHVEMILSDFFTRGIKPSQIGVITPYEGQKQYTLLYLQTKGRFANKKLYDEIEIANIDAFQGREKDYIIFSCVRSNETQGIGFLRDPRRLNVALTRAKYGETQNWLTPIITFFSFFFFFTLGLMIIGNPDVLIQDPLWGDLLHHFSERKVLTEGNINALTLSEVKTRKSHRFYRGWSLLTYKPKSTFYLNSSSIERYSKQFSNTRQQDDEQPTSLKKVSAKKVLLLELLII</sequence>
<dbReference type="GO" id="GO:0003724">
    <property type="term" value="F:RNA helicase activity"/>
    <property type="evidence" value="ECO:0007669"/>
    <property type="project" value="TreeGrafter"/>
</dbReference>
<dbReference type="InterPro" id="IPR027417">
    <property type="entry name" value="P-loop_NTPase"/>
</dbReference>
<dbReference type="SUPFAM" id="SSF52540">
    <property type="entry name" value="P-loop containing nucleoside triphosphate hydrolases"/>
    <property type="match status" value="1"/>
</dbReference>
<organism evidence="3 4">
    <name type="scientific">Reticulomyxa filosa</name>
    <dbReference type="NCBI Taxonomy" id="46433"/>
    <lineage>
        <taxon>Eukaryota</taxon>
        <taxon>Sar</taxon>
        <taxon>Rhizaria</taxon>
        <taxon>Retaria</taxon>
        <taxon>Foraminifera</taxon>
        <taxon>Monothalamids</taxon>
        <taxon>Reticulomyxidae</taxon>
        <taxon>Reticulomyxa</taxon>
    </lineage>
</organism>
<feature type="domain" description="DNA2/NAM7 helicase-like C-terminal" evidence="2">
    <location>
        <begin position="22"/>
        <end position="155"/>
    </location>
</feature>
<keyword evidence="1" id="KW-0472">Membrane</keyword>
<evidence type="ECO:0000256" key="1">
    <source>
        <dbReference type="SAM" id="Phobius"/>
    </source>
</evidence>
<accession>X6NAI0</accession>
<dbReference type="CDD" id="cd18808">
    <property type="entry name" value="SF1_C_Upf1"/>
    <property type="match status" value="1"/>
</dbReference>
<name>X6NAI0_RETFI</name>
<proteinExistence type="predicted"/>
<feature type="transmembrane region" description="Helical" evidence="1">
    <location>
        <begin position="161"/>
        <end position="182"/>
    </location>
</feature>
<evidence type="ECO:0000313" key="3">
    <source>
        <dbReference type="EMBL" id="ETO22317.1"/>
    </source>
</evidence>
<evidence type="ECO:0000313" key="4">
    <source>
        <dbReference type="Proteomes" id="UP000023152"/>
    </source>
</evidence>
<gene>
    <name evidence="3" type="ORF">RFI_14880</name>
</gene>
<dbReference type="PANTHER" id="PTHR10887">
    <property type="entry name" value="DNA2/NAM7 HELICASE FAMILY"/>
    <property type="match status" value="1"/>
</dbReference>
<reference evidence="3 4" key="1">
    <citation type="journal article" date="2013" name="Curr. Biol.">
        <title>The Genome of the Foraminiferan Reticulomyxa filosa.</title>
        <authorList>
            <person name="Glockner G."/>
            <person name="Hulsmann N."/>
            <person name="Schleicher M."/>
            <person name="Noegel A.A."/>
            <person name="Eichinger L."/>
            <person name="Gallinger C."/>
            <person name="Pawlowski J."/>
            <person name="Sierra R."/>
            <person name="Euteneuer U."/>
            <person name="Pillet L."/>
            <person name="Moustafa A."/>
            <person name="Platzer M."/>
            <person name="Groth M."/>
            <person name="Szafranski K."/>
            <person name="Schliwa M."/>
        </authorList>
    </citation>
    <scope>NUCLEOTIDE SEQUENCE [LARGE SCALE GENOMIC DNA]</scope>
</reference>
<dbReference type="Gene3D" id="3.40.50.300">
    <property type="entry name" value="P-loop containing nucleotide triphosphate hydrolases"/>
    <property type="match status" value="1"/>
</dbReference>
<dbReference type="GO" id="GO:0000184">
    <property type="term" value="P:nuclear-transcribed mRNA catabolic process, nonsense-mediated decay"/>
    <property type="evidence" value="ECO:0007669"/>
    <property type="project" value="TreeGrafter"/>
</dbReference>
<keyword evidence="4" id="KW-1185">Reference proteome</keyword>
<comment type="caution">
    <text evidence="3">The sequence shown here is derived from an EMBL/GenBank/DDBJ whole genome shotgun (WGS) entry which is preliminary data.</text>
</comment>
<dbReference type="InterPro" id="IPR047187">
    <property type="entry name" value="SF1_C_Upf1"/>
</dbReference>
<keyword evidence="1" id="KW-0812">Transmembrane</keyword>
<dbReference type="InterPro" id="IPR045055">
    <property type="entry name" value="DNA2/NAM7-like"/>
</dbReference>
<dbReference type="Pfam" id="PF13087">
    <property type="entry name" value="AAA_12"/>
    <property type="match status" value="1"/>
</dbReference>
<dbReference type="OrthoDB" id="6513042at2759"/>
<evidence type="ECO:0000259" key="2">
    <source>
        <dbReference type="Pfam" id="PF13087"/>
    </source>
</evidence>
<dbReference type="InterPro" id="IPR041679">
    <property type="entry name" value="DNA2/NAM7-like_C"/>
</dbReference>